<dbReference type="Proteomes" id="UP000218288">
    <property type="component" value="Chromosome"/>
</dbReference>
<reference evidence="1 2" key="1">
    <citation type="journal article" date="2016" name="Genome Announc.">
        <title>Complete Genome Sequence of Methylobacterium populi P-1M, Isolated from Pink-Pigmented Household Biofilm.</title>
        <authorList>
            <person name="Morohoshi T."/>
            <person name="Ikeda T."/>
        </authorList>
    </citation>
    <scope>NUCLEOTIDE SEQUENCE [LARGE SCALE GENOMIC DNA]</scope>
    <source>
        <strain evidence="1 2">P-1M</strain>
    </source>
</reference>
<organism evidence="1 2">
    <name type="scientific">Methylorubrum populi</name>
    <dbReference type="NCBI Taxonomy" id="223967"/>
    <lineage>
        <taxon>Bacteria</taxon>
        <taxon>Pseudomonadati</taxon>
        <taxon>Pseudomonadota</taxon>
        <taxon>Alphaproteobacteria</taxon>
        <taxon>Hyphomicrobiales</taxon>
        <taxon>Methylobacteriaceae</taxon>
        <taxon>Methylorubrum</taxon>
    </lineage>
</organism>
<dbReference type="Pfam" id="PF13730">
    <property type="entry name" value="HTH_36"/>
    <property type="match status" value="1"/>
</dbReference>
<name>A0A160PK13_9HYPH</name>
<dbReference type="Gene3D" id="1.10.10.10">
    <property type="entry name" value="Winged helix-like DNA-binding domain superfamily/Winged helix DNA-binding domain"/>
    <property type="match status" value="1"/>
</dbReference>
<dbReference type="RefSeq" id="WP_096487148.1">
    <property type="nucleotide sequence ID" value="NZ_AP014809.1"/>
</dbReference>
<dbReference type="EMBL" id="AP014809">
    <property type="protein sequence ID" value="BAU93414.1"/>
    <property type="molecule type" value="Genomic_DNA"/>
</dbReference>
<proteinExistence type="predicted"/>
<protein>
    <recommendedName>
        <fullName evidence="3">Helix-turn-helix domain-containing protein</fullName>
    </recommendedName>
</protein>
<accession>A0A160PK13</accession>
<dbReference type="AlphaFoldDB" id="A0A160PK13"/>
<dbReference type="OrthoDB" id="7862895at2"/>
<gene>
    <name evidence="1" type="ORF">MPPM_4809</name>
</gene>
<evidence type="ECO:0000313" key="1">
    <source>
        <dbReference type="EMBL" id="BAU93414.1"/>
    </source>
</evidence>
<sequence>MSVTAMKWAKRQRVRTTCRVVLNALADRADKEDKCWPSQALLASETGLAVRTVRLVLAELEAGGVIVRQHRGNGYGGRASDLITLITGHDFDLMVEPEPATAEAPLAAPGAGNNKGGYRHIKDGLAAYEGQVSGTTCRGKNLTGNQRNLLPSREQGFQDVALYPTRWAEADADPFGDFDYSPPSSRGSDKSADDWLARADEALYGSGGPGRAKTDFGTLPHDEALKAALSRPARSGGHPTARVCRRTVEVAR</sequence>
<evidence type="ECO:0000313" key="2">
    <source>
        <dbReference type="Proteomes" id="UP000218288"/>
    </source>
</evidence>
<dbReference type="InterPro" id="IPR036388">
    <property type="entry name" value="WH-like_DNA-bd_sf"/>
</dbReference>
<evidence type="ECO:0008006" key="3">
    <source>
        <dbReference type="Google" id="ProtNLM"/>
    </source>
</evidence>